<dbReference type="EMBL" id="JARQWQ010000020">
    <property type="protein sequence ID" value="KAK2565204.1"/>
    <property type="molecule type" value="Genomic_DNA"/>
</dbReference>
<comment type="caution">
    <text evidence="3">The sequence shown here is derived from an EMBL/GenBank/DDBJ whole genome shotgun (WGS) entry which is preliminary data.</text>
</comment>
<keyword evidence="4" id="KW-1185">Reference proteome</keyword>
<evidence type="ECO:0000313" key="4">
    <source>
        <dbReference type="Proteomes" id="UP001249851"/>
    </source>
</evidence>
<proteinExistence type="predicted"/>
<dbReference type="GO" id="GO:0080008">
    <property type="term" value="C:Cul4-RING E3 ubiquitin ligase complex"/>
    <property type="evidence" value="ECO:0007669"/>
    <property type="project" value="TreeGrafter"/>
</dbReference>
<reference evidence="3" key="1">
    <citation type="journal article" date="2023" name="G3 (Bethesda)">
        <title>Whole genome assembly and annotation of the endangered Caribbean coral Acropora cervicornis.</title>
        <authorList>
            <person name="Selwyn J.D."/>
            <person name="Vollmer S.V."/>
        </authorList>
    </citation>
    <scope>NUCLEOTIDE SEQUENCE</scope>
    <source>
        <strain evidence="3">K2</strain>
    </source>
</reference>
<keyword evidence="1" id="KW-0677">Repeat</keyword>
<dbReference type="AlphaFoldDB" id="A0AAD9V8K2"/>
<dbReference type="PANTHER" id="PTHR19860">
    <property type="entry name" value="DDB1- AND CUL4-ASSOCIATED FACTOR 12-RELATED"/>
    <property type="match status" value="1"/>
</dbReference>
<reference evidence="3" key="2">
    <citation type="journal article" date="2023" name="Science">
        <title>Genomic signatures of disease resistance in endangered staghorn corals.</title>
        <authorList>
            <person name="Vollmer S.V."/>
            <person name="Selwyn J.D."/>
            <person name="Despard B.A."/>
            <person name="Roesel C.L."/>
        </authorList>
    </citation>
    <scope>NUCLEOTIDE SEQUENCE</scope>
    <source>
        <strain evidence="3">K2</strain>
    </source>
</reference>
<feature type="domain" description="DUF4062" evidence="2">
    <location>
        <begin position="13"/>
        <end position="93"/>
    </location>
</feature>
<organism evidence="3 4">
    <name type="scientific">Acropora cervicornis</name>
    <name type="common">Staghorn coral</name>
    <dbReference type="NCBI Taxonomy" id="6130"/>
    <lineage>
        <taxon>Eukaryota</taxon>
        <taxon>Metazoa</taxon>
        <taxon>Cnidaria</taxon>
        <taxon>Anthozoa</taxon>
        <taxon>Hexacorallia</taxon>
        <taxon>Scleractinia</taxon>
        <taxon>Astrocoeniina</taxon>
        <taxon>Acroporidae</taxon>
        <taxon>Acropora</taxon>
    </lineage>
</organism>
<gene>
    <name evidence="3" type="ORF">P5673_011134</name>
</gene>
<dbReference type="Proteomes" id="UP001249851">
    <property type="component" value="Unassembled WGS sequence"/>
</dbReference>
<accession>A0AAD9V8K2</accession>
<sequence length="256" mass="29537">MKAFSKPQRRTARVFFSSPFGGLVEEREELTKKNWPQLSSLCKKAGYEFVPVDMRWGITSEMSSKAATIEICLREMDRSDMIVGLFGQRYGWHGFDALLQKSFDVAAVKYPWVHDYRERAVTELEFLHGHLRDPGKRAACFFFRDKSYDDLKLKLAENAGDERQARKFRSSTDGPRAAEYLADLKARVEATHDQGVVFGVLKILSAHNVRQDRACCTHVKSNTKDVNSDDFRLESSQEILQENRHTRPWFCVGDRF</sequence>
<name>A0AAD9V8K2_ACRCE</name>
<dbReference type="Pfam" id="PF13271">
    <property type="entry name" value="DUF4062"/>
    <property type="match status" value="1"/>
</dbReference>
<evidence type="ECO:0000313" key="3">
    <source>
        <dbReference type="EMBL" id="KAK2565204.1"/>
    </source>
</evidence>
<dbReference type="PANTHER" id="PTHR19860:SF40">
    <property type="entry name" value="WD40 REPEAT-CONTAINING PROTEIN"/>
    <property type="match status" value="1"/>
</dbReference>
<dbReference type="InterPro" id="IPR025139">
    <property type="entry name" value="DUF4062"/>
</dbReference>
<protein>
    <submittedName>
        <fullName evidence="3">TPR repeat-containing protein</fullName>
    </submittedName>
</protein>
<evidence type="ECO:0000259" key="2">
    <source>
        <dbReference type="Pfam" id="PF13271"/>
    </source>
</evidence>
<evidence type="ECO:0000256" key="1">
    <source>
        <dbReference type="ARBA" id="ARBA00022737"/>
    </source>
</evidence>
<dbReference type="InterPro" id="IPR051191">
    <property type="entry name" value="DCAF12"/>
</dbReference>